<feature type="transmembrane region" description="Helical" evidence="1">
    <location>
        <begin position="21"/>
        <end position="41"/>
    </location>
</feature>
<sequence>MNGVYIILIRVDSACRHRIRIGSLGMVMLTPGIYAYVGSAMNSLKTRIKRHASISKRLRWHIDYLTTHGCAKVISAVYAATDRRVECMLSCYLAEQHHAPFKGFGSSDCSCYSHLYLVNGLDDVLAVFKRCNLDAVVLYEEQ</sequence>
<dbReference type="CDD" id="cd10441">
    <property type="entry name" value="GIY-YIG_COG1833"/>
    <property type="match status" value="1"/>
</dbReference>
<dbReference type="Proteomes" id="UP000236248">
    <property type="component" value="Chromosome NCAV"/>
</dbReference>
<dbReference type="AlphaFoldDB" id="A0A2K5APS6"/>
<dbReference type="KEGG" id="ncv:NCAV_0440"/>
<dbReference type="PANTHER" id="PTHR37460">
    <property type="entry name" value="ENDONUCLEASE III"/>
    <property type="match status" value="1"/>
</dbReference>
<dbReference type="Pfam" id="PF01986">
    <property type="entry name" value="DUF123"/>
    <property type="match status" value="1"/>
</dbReference>
<gene>
    <name evidence="2" type="ORF">NCAV_0440</name>
</gene>
<dbReference type="InterPro" id="IPR002837">
    <property type="entry name" value="DUF123"/>
</dbReference>
<dbReference type="PANTHER" id="PTHR37460:SF1">
    <property type="entry name" value="ENDONUCLEASE III"/>
    <property type="match status" value="1"/>
</dbReference>
<evidence type="ECO:0000313" key="2">
    <source>
        <dbReference type="EMBL" id="SPC33634.1"/>
    </source>
</evidence>
<accession>A0A2K5APS6</accession>
<evidence type="ECO:0000313" key="3">
    <source>
        <dbReference type="Proteomes" id="UP000236248"/>
    </source>
</evidence>
<keyword evidence="1" id="KW-1133">Transmembrane helix</keyword>
<organism evidence="2 3">
    <name type="scientific">Candidatus Nitrosocaldus cavascurensis</name>
    <dbReference type="NCBI Taxonomy" id="2058097"/>
    <lineage>
        <taxon>Archaea</taxon>
        <taxon>Nitrososphaerota</taxon>
        <taxon>Nitrososphaeria</taxon>
        <taxon>Candidatus Nitrosocaldales</taxon>
        <taxon>Candidatus Nitrosocaldaceae</taxon>
        <taxon>Candidatus Nitrosocaldus</taxon>
    </lineage>
</organism>
<name>A0A2K5APS6_9ARCH</name>
<reference evidence="3" key="1">
    <citation type="submission" date="2018-01" db="EMBL/GenBank/DDBJ databases">
        <authorList>
            <person name="Kerou L M."/>
        </authorList>
    </citation>
    <scope>NUCLEOTIDE SEQUENCE [LARGE SCALE GENOMIC DNA]</scope>
    <source>
        <strain evidence="3">SCU2</strain>
    </source>
</reference>
<evidence type="ECO:0008006" key="4">
    <source>
        <dbReference type="Google" id="ProtNLM"/>
    </source>
</evidence>
<keyword evidence="1" id="KW-0472">Membrane</keyword>
<proteinExistence type="predicted"/>
<protein>
    <recommendedName>
        <fullName evidence="4">GIY-YIG domain-containing protein</fullName>
    </recommendedName>
</protein>
<keyword evidence="1" id="KW-0812">Transmembrane</keyword>
<keyword evidence="3" id="KW-1185">Reference proteome</keyword>
<evidence type="ECO:0000256" key="1">
    <source>
        <dbReference type="SAM" id="Phobius"/>
    </source>
</evidence>
<dbReference type="EMBL" id="LT981265">
    <property type="protein sequence ID" value="SPC33634.1"/>
    <property type="molecule type" value="Genomic_DNA"/>
</dbReference>